<organism evidence="1 2">
    <name type="scientific">Postia placenta MAD-698-R-SB12</name>
    <dbReference type="NCBI Taxonomy" id="670580"/>
    <lineage>
        <taxon>Eukaryota</taxon>
        <taxon>Fungi</taxon>
        <taxon>Dikarya</taxon>
        <taxon>Basidiomycota</taxon>
        <taxon>Agaricomycotina</taxon>
        <taxon>Agaricomycetes</taxon>
        <taxon>Polyporales</taxon>
        <taxon>Adustoporiaceae</taxon>
        <taxon>Rhodonia</taxon>
    </lineage>
</organism>
<dbReference type="OrthoDB" id="3266680at2759"/>
<dbReference type="GeneID" id="36324037"/>
<gene>
    <name evidence="1" type="ORF">POSPLADRAFT_1046634</name>
</gene>
<proteinExistence type="predicted"/>
<dbReference type="AlphaFoldDB" id="A0A1X6N0Y0"/>
<evidence type="ECO:0000313" key="1">
    <source>
        <dbReference type="EMBL" id="OSX62267.1"/>
    </source>
</evidence>
<accession>A0A1X6N0Y0</accession>
<dbReference type="RefSeq" id="XP_024339061.1">
    <property type="nucleotide sequence ID" value="XM_024479087.1"/>
</dbReference>
<keyword evidence="2" id="KW-1185">Reference proteome</keyword>
<protein>
    <submittedName>
        <fullName evidence="1">Uncharacterized protein</fullName>
    </submittedName>
</protein>
<name>A0A1X6N0Y0_9APHY</name>
<dbReference type="Proteomes" id="UP000194127">
    <property type="component" value="Unassembled WGS sequence"/>
</dbReference>
<reference evidence="1 2" key="1">
    <citation type="submission" date="2017-04" db="EMBL/GenBank/DDBJ databases">
        <title>Genome Sequence of the Model Brown-Rot Fungus Postia placenta SB12.</title>
        <authorList>
            <consortium name="DOE Joint Genome Institute"/>
            <person name="Gaskell J."/>
            <person name="Kersten P."/>
            <person name="Larrondo L.F."/>
            <person name="Canessa P."/>
            <person name="Martinez D."/>
            <person name="Hibbett D."/>
            <person name="Schmoll M."/>
            <person name="Kubicek C.P."/>
            <person name="Martinez A.T."/>
            <person name="Yadav J."/>
            <person name="Master E."/>
            <person name="Magnuson J.K."/>
            <person name="James T."/>
            <person name="Yaver D."/>
            <person name="Berka R."/>
            <person name="Labutti K."/>
            <person name="Lipzen A."/>
            <person name="Aerts A."/>
            <person name="Barry K."/>
            <person name="Henrissat B."/>
            <person name="Blanchette R."/>
            <person name="Grigoriev I."/>
            <person name="Cullen D."/>
        </authorList>
    </citation>
    <scope>NUCLEOTIDE SEQUENCE [LARGE SCALE GENOMIC DNA]</scope>
    <source>
        <strain evidence="1 2">MAD-698-R-SB12</strain>
    </source>
</reference>
<dbReference type="EMBL" id="KZ110597">
    <property type="protein sequence ID" value="OSX62267.1"/>
    <property type="molecule type" value="Genomic_DNA"/>
</dbReference>
<evidence type="ECO:0000313" key="2">
    <source>
        <dbReference type="Proteomes" id="UP000194127"/>
    </source>
</evidence>
<sequence>MASKFPLGSMVLYRPTRHVFAVSSGSRSGAPSTKERPCVIVGFNDSKPVLAPLCGALPLAQGQAGRIPKTKMVRTDDLITPMFSIPEDGSSLTREPILFTHDPLSPKGPQFPALKPSYLWVGDGGEAVEESIVSGLTTLSPYLKLDEEELEDLKKAWDYWIKAILGLGSSSCKLDRWVNAIIAMYDLYGPFAPGEKGPMLAERAERMVARGAQPMPTRTLISMNAIPAIAEYVSLKKNASRPTYQSVNTQFAVIQSPGADAKRDSPSYAHTDQHHVTNNQRCHEDGKFANVRGLREIAKKFNAFCLIVKNDERLNYAIYVDDPVLVIKFKKSMVGFV</sequence>